<reference evidence="2 3" key="1">
    <citation type="submission" date="2018-02" db="EMBL/GenBank/DDBJ databases">
        <title>The draft genome of Sphingobacterium gobiense H7.</title>
        <authorList>
            <person name="Li L."/>
            <person name="Liu L."/>
            <person name="Zhang X."/>
            <person name="Wang T."/>
            <person name="Liang L."/>
        </authorList>
    </citation>
    <scope>NUCLEOTIDE SEQUENCE [LARGE SCALE GENOMIC DNA]</scope>
    <source>
        <strain evidence="2 3">ACCC 05757</strain>
    </source>
</reference>
<dbReference type="Gene3D" id="1.20.120.450">
    <property type="entry name" value="dinb family like domain"/>
    <property type="match status" value="1"/>
</dbReference>
<dbReference type="EMBL" id="PVBS01000001">
    <property type="protein sequence ID" value="PRD56852.1"/>
    <property type="molecule type" value="Genomic_DNA"/>
</dbReference>
<dbReference type="Pfam" id="PF12867">
    <property type="entry name" value="DinB_2"/>
    <property type="match status" value="1"/>
</dbReference>
<dbReference type="SUPFAM" id="SSF109854">
    <property type="entry name" value="DinB/YfiT-like putative metalloenzymes"/>
    <property type="match status" value="1"/>
</dbReference>
<comment type="caution">
    <text evidence="2">The sequence shown here is derived from an EMBL/GenBank/DDBJ whole genome shotgun (WGS) entry which is preliminary data.</text>
</comment>
<organism evidence="2 3">
    <name type="scientific">Sphingobacterium gobiense</name>
    <dbReference type="NCBI Taxonomy" id="1382456"/>
    <lineage>
        <taxon>Bacteria</taxon>
        <taxon>Pseudomonadati</taxon>
        <taxon>Bacteroidota</taxon>
        <taxon>Sphingobacteriia</taxon>
        <taxon>Sphingobacteriales</taxon>
        <taxon>Sphingobacteriaceae</taxon>
        <taxon>Sphingobacterium</taxon>
    </lineage>
</organism>
<dbReference type="Proteomes" id="UP000238642">
    <property type="component" value="Unassembled WGS sequence"/>
</dbReference>
<evidence type="ECO:0000259" key="1">
    <source>
        <dbReference type="Pfam" id="PF12867"/>
    </source>
</evidence>
<accession>A0A2S9JU88</accession>
<dbReference type="InterPro" id="IPR024775">
    <property type="entry name" value="DinB-like"/>
</dbReference>
<protein>
    <submittedName>
        <fullName evidence="2">DinB family protein</fullName>
    </submittedName>
</protein>
<name>A0A2S9JU88_9SPHI</name>
<keyword evidence="3" id="KW-1185">Reference proteome</keyword>
<sequence>MKIIAFIAAVILLYGCNGQQQKSNTDTSQHSETTSASDDKQRIKDYFDETYQDIIQTTQGLTEEQLNFKASPEKWSVLECVEHIVITEPMLFAGVKEAMENPATPEKRSEIKLSDDEIPAMLTNRDYKATAPAEMTPVGKYKDVASALSDLEEQRNMIFANLENYSIDDMRSRVIEAPFGSIDAYQFMLFIPGHAARHTLQMEEVKADSNFPSK</sequence>
<gene>
    <name evidence="2" type="ORF">C5749_06440</name>
</gene>
<dbReference type="PROSITE" id="PS51257">
    <property type="entry name" value="PROKAR_LIPOPROTEIN"/>
    <property type="match status" value="1"/>
</dbReference>
<dbReference type="InterPro" id="IPR034660">
    <property type="entry name" value="DinB/YfiT-like"/>
</dbReference>
<dbReference type="OrthoDB" id="9807923at2"/>
<evidence type="ECO:0000313" key="3">
    <source>
        <dbReference type="Proteomes" id="UP000238642"/>
    </source>
</evidence>
<dbReference type="RefSeq" id="WP_105724073.1">
    <property type="nucleotide sequence ID" value="NZ_PVBS01000001.1"/>
</dbReference>
<evidence type="ECO:0000313" key="2">
    <source>
        <dbReference type="EMBL" id="PRD56852.1"/>
    </source>
</evidence>
<proteinExistence type="predicted"/>
<feature type="domain" description="DinB-like" evidence="1">
    <location>
        <begin position="47"/>
        <end position="202"/>
    </location>
</feature>
<dbReference type="AlphaFoldDB" id="A0A2S9JU88"/>